<name>A0A8S9J8Z3_BRACR</name>
<evidence type="ECO:0000256" key="1">
    <source>
        <dbReference type="SAM" id="MobiDB-lite"/>
    </source>
</evidence>
<reference evidence="2" key="1">
    <citation type="submission" date="2019-12" db="EMBL/GenBank/DDBJ databases">
        <title>Genome sequencing and annotation of Brassica cretica.</title>
        <authorList>
            <person name="Studholme D.J."/>
            <person name="Sarris P.F."/>
        </authorList>
    </citation>
    <scope>NUCLEOTIDE SEQUENCE</scope>
    <source>
        <strain evidence="2">PFS-001/15</strain>
        <tissue evidence="2">Leaf</tissue>
    </source>
</reference>
<comment type="caution">
    <text evidence="2">The sequence shown here is derived from an EMBL/GenBank/DDBJ whole genome shotgun (WGS) entry which is preliminary data.</text>
</comment>
<feature type="compositionally biased region" description="Polar residues" evidence="1">
    <location>
        <begin position="278"/>
        <end position="291"/>
    </location>
</feature>
<evidence type="ECO:0000313" key="3">
    <source>
        <dbReference type="Proteomes" id="UP000712281"/>
    </source>
</evidence>
<proteinExistence type="predicted"/>
<evidence type="ECO:0000313" key="2">
    <source>
        <dbReference type="EMBL" id="KAF2577972.1"/>
    </source>
</evidence>
<gene>
    <name evidence="2" type="ORF">F2Q68_00006607</name>
</gene>
<dbReference type="EMBL" id="QGKW02001660">
    <property type="protein sequence ID" value="KAF2577972.1"/>
    <property type="molecule type" value="Genomic_DNA"/>
</dbReference>
<dbReference type="Proteomes" id="UP000712281">
    <property type="component" value="Unassembled WGS sequence"/>
</dbReference>
<accession>A0A8S9J8Z3</accession>
<protein>
    <recommendedName>
        <fullName evidence="4">WRKY domain-containing protein</fullName>
    </recommendedName>
</protein>
<sequence>MAVDLMGFPKIDDQAAIEEAASQGLQSMEHLIRVLSNRPDKHNNVDCSEITDYTVSKFKTVISLLNRTGHARFRRGPVHSSSSTVASPQKQQSQIVKIAQTEAPIVSQPTRPAAVVATPSRIVHSNQPSLTLDFTKPTIFGSKSSEIEFSKENFSVSLSSSCMSSGITGDGSVSKGSSIFLTSAPSQPVTSSGRPPEIIMAVDLMGFPKIDDQAAIEEAASQGLQSMEHLIRVLSNRPDKHNNVDCSEITDYTVSKFKTVISLLNRTGHARFRRGPVHSSSSTAASPQKQQSQIVKIAQTEAPIVSQPTRPAAVVATPSRIVHSNQPSLTLDFTKPTIFGSKSSEIEFSKENFSVSLSSSRGLSNHYIGKSKSFGNLFEASNSKDLEKVESPLNKRRRLLIANKLRRSPLSSFSIYSKTNNNLNSMPLLALQESNEEDHKFSYDNDDSSDDETSKLQEKRMKMTTNNRDFMVQTHSCLCLTSFRDADR</sequence>
<organism evidence="2 3">
    <name type="scientific">Brassica cretica</name>
    <name type="common">Mustard</name>
    <dbReference type="NCBI Taxonomy" id="69181"/>
    <lineage>
        <taxon>Eukaryota</taxon>
        <taxon>Viridiplantae</taxon>
        <taxon>Streptophyta</taxon>
        <taxon>Embryophyta</taxon>
        <taxon>Tracheophyta</taxon>
        <taxon>Spermatophyta</taxon>
        <taxon>Magnoliopsida</taxon>
        <taxon>eudicotyledons</taxon>
        <taxon>Gunneridae</taxon>
        <taxon>Pentapetalae</taxon>
        <taxon>rosids</taxon>
        <taxon>malvids</taxon>
        <taxon>Brassicales</taxon>
        <taxon>Brassicaceae</taxon>
        <taxon>Brassiceae</taxon>
        <taxon>Brassica</taxon>
    </lineage>
</organism>
<dbReference type="AlphaFoldDB" id="A0A8S9J8Z3"/>
<feature type="region of interest" description="Disordered" evidence="1">
    <location>
        <begin position="271"/>
        <end position="291"/>
    </location>
</feature>
<evidence type="ECO:0008006" key="4">
    <source>
        <dbReference type="Google" id="ProtNLM"/>
    </source>
</evidence>